<dbReference type="PROSITE" id="PS51733">
    <property type="entry name" value="BPL_LPL_CATALYTIC"/>
    <property type="match status" value="1"/>
</dbReference>
<keyword evidence="1" id="KW-0436">Ligase</keyword>
<dbReference type="SUPFAM" id="SSF55681">
    <property type="entry name" value="Class II aaRS and biotin synthetases"/>
    <property type="match status" value="1"/>
</dbReference>
<dbReference type="Gene3D" id="3.30.930.10">
    <property type="entry name" value="Bira Bifunctional Protein, Domain 2"/>
    <property type="match status" value="1"/>
</dbReference>
<protein>
    <submittedName>
        <fullName evidence="3">Unannotated protein</fullName>
    </submittedName>
</protein>
<sequence>MPDHALPAEPPTGLPADWPTDWPTVWPAGWHVRAVAETGSTNADLLAAGAAGAPHRTVLAAGHQTAGRGRLDRRWEAPAGANLLVSILLREVPEFAHELTQRIALAAQAACQSVANVDAALKWPNDLLVDGAKLAGVLAQTGTSPAGDFVVVGIGINVGWAPPDAAQLGASVSPGQVLHAMLAAYDALPESITDRYREQLATIGQQVRVELPGDRLLVGRAIDVEPDGRLVVLDDCAITHRIDTGDVIHLRPAG</sequence>
<dbReference type="NCBIfam" id="TIGR00121">
    <property type="entry name" value="birA_ligase"/>
    <property type="match status" value="1"/>
</dbReference>
<dbReference type="InterPro" id="IPR045864">
    <property type="entry name" value="aa-tRNA-synth_II/BPL/LPL"/>
</dbReference>
<dbReference type="Gene3D" id="2.30.30.100">
    <property type="match status" value="1"/>
</dbReference>
<dbReference type="Pfam" id="PF02237">
    <property type="entry name" value="BPL_C"/>
    <property type="match status" value="1"/>
</dbReference>
<dbReference type="InterPro" id="IPR004408">
    <property type="entry name" value="Biotin_CoA_COase_ligase"/>
</dbReference>
<dbReference type="InterPro" id="IPR004143">
    <property type="entry name" value="BPL_LPL_catalytic"/>
</dbReference>
<dbReference type="PANTHER" id="PTHR12835">
    <property type="entry name" value="BIOTIN PROTEIN LIGASE"/>
    <property type="match status" value="1"/>
</dbReference>
<dbReference type="InterPro" id="IPR003142">
    <property type="entry name" value="BPL_C"/>
</dbReference>
<name>A0A6J7FD95_9ZZZZ</name>
<dbReference type="Pfam" id="PF03099">
    <property type="entry name" value="BPL_LplA_LipB"/>
    <property type="match status" value="1"/>
</dbReference>
<feature type="domain" description="BPL/LPL catalytic" evidence="2">
    <location>
        <begin position="15"/>
        <end position="200"/>
    </location>
</feature>
<reference evidence="3" key="1">
    <citation type="submission" date="2020-05" db="EMBL/GenBank/DDBJ databases">
        <authorList>
            <person name="Chiriac C."/>
            <person name="Salcher M."/>
            <person name="Ghai R."/>
            <person name="Kavagutti S V."/>
        </authorList>
    </citation>
    <scope>NUCLEOTIDE SEQUENCE</scope>
</reference>
<evidence type="ECO:0000313" key="3">
    <source>
        <dbReference type="EMBL" id="CAB4890960.1"/>
    </source>
</evidence>
<dbReference type="AlphaFoldDB" id="A0A6J7FD95"/>
<dbReference type="GO" id="GO:0005737">
    <property type="term" value="C:cytoplasm"/>
    <property type="evidence" value="ECO:0007669"/>
    <property type="project" value="TreeGrafter"/>
</dbReference>
<proteinExistence type="predicted"/>
<evidence type="ECO:0000259" key="2">
    <source>
        <dbReference type="PROSITE" id="PS51733"/>
    </source>
</evidence>
<dbReference type="PANTHER" id="PTHR12835:SF5">
    <property type="entry name" value="BIOTIN--PROTEIN LIGASE"/>
    <property type="match status" value="1"/>
</dbReference>
<dbReference type="EMBL" id="CAFBLP010000108">
    <property type="protein sequence ID" value="CAB4890960.1"/>
    <property type="molecule type" value="Genomic_DNA"/>
</dbReference>
<organism evidence="3">
    <name type="scientific">freshwater metagenome</name>
    <dbReference type="NCBI Taxonomy" id="449393"/>
    <lineage>
        <taxon>unclassified sequences</taxon>
        <taxon>metagenomes</taxon>
        <taxon>ecological metagenomes</taxon>
    </lineage>
</organism>
<accession>A0A6J7FD95</accession>
<evidence type="ECO:0000256" key="1">
    <source>
        <dbReference type="ARBA" id="ARBA00022598"/>
    </source>
</evidence>
<dbReference type="GO" id="GO:0004077">
    <property type="term" value="F:biotin--[biotin carboxyl-carrier protein] ligase activity"/>
    <property type="evidence" value="ECO:0007669"/>
    <property type="project" value="InterPro"/>
</dbReference>
<dbReference type="CDD" id="cd16442">
    <property type="entry name" value="BPL"/>
    <property type="match status" value="1"/>
</dbReference>
<gene>
    <name evidence="3" type="ORF">UFOPK3376_02829</name>
</gene>